<dbReference type="InterPro" id="IPR036894">
    <property type="entry name" value="YbaB-like_sf"/>
</dbReference>
<keyword evidence="1" id="KW-0238">DNA-binding</keyword>
<dbReference type="EMBL" id="UINC01049993">
    <property type="protein sequence ID" value="SVB62434.1"/>
    <property type="molecule type" value="Genomic_DNA"/>
</dbReference>
<dbReference type="AlphaFoldDB" id="A0A382FJG6"/>
<organism evidence="3">
    <name type="scientific">marine metagenome</name>
    <dbReference type="NCBI Taxonomy" id="408172"/>
    <lineage>
        <taxon>unclassified sequences</taxon>
        <taxon>metagenomes</taxon>
        <taxon>ecological metagenomes</taxon>
    </lineage>
</organism>
<dbReference type="PANTHER" id="PTHR33449:SF1">
    <property type="entry name" value="NUCLEOID-ASSOCIATED PROTEIN YBAB"/>
    <property type="match status" value="1"/>
</dbReference>
<dbReference type="PIRSF" id="PIRSF004555">
    <property type="entry name" value="UCP004555"/>
    <property type="match status" value="1"/>
</dbReference>
<evidence type="ECO:0008006" key="4">
    <source>
        <dbReference type="Google" id="ProtNLM"/>
    </source>
</evidence>
<dbReference type="HAMAP" id="MF_00274">
    <property type="entry name" value="DNA_YbaB_EbfC"/>
    <property type="match status" value="1"/>
</dbReference>
<sequence>MKSPLGNIMKQAQAMQENLKKAQDELAQIEVTGGAGGGLVEVTMTCRHDIRRVSIDDALIGDEKEVLEDLVAAAVNDAVRRVEKVSQEKMGSLTAGLTIPGLNLPL</sequence>
<name>A0A382FJG6_9ZZZZ</name>
<dbReference type="Pfam" id="PF02575">
    <property type="entry name" value="YbaB_DNA_bd"/>
    <property type="match status" value="1"/>
</dbReference>
<evidence type="ECO:0000256" key="1">
    <source>
        <dbReference type="ARBA" id="ARBA00023125"/>
    </source>
</evidence>
<gene>
    <name evidence="3" type="ORF">METZ01_LOCUS215288</name>
</gene>
<dbReference type="PANTHER" id="PTHR33449">
    <property type="entry name" value="NUCLEOID-ASSOCIATED PROTEIN YBAB"/>
    <property type="match status" value="1"/>
</dbReference>
<dbReference type="InterPro" id="IPR004401">
    <property type="entry name" value="YbaB/EbfC"/>
</dbReference>
<accession>A0A382FJG6</accession>
<keyword evidence="2" id="KW-0175">Coiled coil</keyword>
<dbReference type="Gene3D" id="3.30.1310.10">
    <property type="entry name" value="Nucleoid-associated protein YbaB-like domain"/>
    <property type="match status" value="1"/>
</dbReference>
<proteinExistence type="inferred from homology"/>
<dbReference type="GO" id="GO:0005829">
    <property type="term" value="C:cytosol"/>
    <property type="evidence" value="ECO:0007669"/>
    <property type="project" value="TreeGrafter"/>
</dbReference>
<evidence type="ECO:0000256" key="2">
    <source>
        <dbReference type="SAM" id="Coils"/>
    </source>
</evidence>
<dbReference type="SUPFAM" id="SSF82607">
    <property type="entry name" value="YbaB-like"/>
    <property type="match status" value="1"/>
</dbReference>
<protein>
    <recommendedName>
        <fullName evidence="4">Nucleoid-associated protein</fullName>
    </recommendedName>
</protein>
<reference evidence="3" key="1">
    <citation type="submission" date="2018-05" db="EMBL/GenBank/DDBJ databases">
        <authorList>
            <person name="Lanie J.A."/>
            <person name="Ng W.-L."/>
            <person name="Kazmierczak K.M."/>
            <person name="Andrzejewski T.M."/>
            <person name="Davidsen T.M."/>
            <person name="Wayne K.J."/>
            <person name="Tettelin H."/>
            <person name="Glass J.I."/>
            <person name="Rusch D."/>
            <person name="Podicherti R."/>
            <person name="Tsui H.-C.T."/>
            <person name="Winkler M.E."/>
        </authorList>
    </citation>
    <scope>NUCLEOTIDE SEQUENCE</scope>
</reference>
<feature type="coiled-coil region" evidence="2">
    <location>
        <begin position="5"/>
        <end position="32"/>
    </location>
</feature>
<dbReference type="NCBIfam" id="TIGR00103">
    <property type="entry name" value="DNA_YbaB_EbfC"/>
    <property type="match status" value="1"/>
</dbReference>
<evidence type="ECO:0000313" key="3">
    <source>
        <dbReference type="EMBL" id="SVB62434.1"/>
    </source>
</evidence>
<dbReference type="GO" id="GO:0003677">
    <property type="term" value="F:DNA binding"/>
    <property type="evidence" value="ECO:0007669"/>
    <property type="project" value="UniProtKB-KW"/>
</dbReference>